<dbReference type="InterPro" id="IPR011047">
    <property type="entry name" value="Quinoprotein_ADH-like_sf"/>
</dbReference>
<organism evidence="2 3">
    <name type="scientific">Halorubellus litoreus</name>
    <dbReference type="NCBI Taxonomy" id="755308"/>
    <lineage>
        <taxon>Archaea</taxon>
        <taxon>Methanobacteriati</taxon>
        <taxon>Methanobacteriota</taxon>
        <taxon>Stenosarchaea group</taxon>
        <taxon>Halobacteria</taxon>
        <taxon>Halobacteriales</taxon>
        <taxon>Halorubellaceae</taxon>
        <taxon>Halorubellus</taxon>
    </lineage>
</organism>
<dbReference type="Gene3D" id="2.40.128.630">
    <property type="match status" value="1"/>
</dbReference>
<evidence type="ECO:0000313" key="2">
    <source>
        <dbReference type="EMBL" id="MFC6954505.1"/>
    </source>
</evidence>
<dbReference type="InterPro" id="IPR015943">
    <property type="entry name" value="WD40/YVTN_repeat-like_dom_sf"/>
</dbReference>
<proteinExistence type="predicted"/>
<dbReference type="Gene3D" id="2.130.10.10">
    <property type="entry name" value="YVTN repeat-like/Quinoprotein amine dehydrogenase"/>
    <property type="match status" value="1"/>
</dbReference>
<dbReference type="InterPro" id="IPR002372">
    <property type="entry name" value="PQQ_rpt_dom"/>
</dbReference>
<sequence>MELSRRRLVAAAGATAVGGVVVGNALWDSDVLCPEPTAPTWDTTGTDAAGSGFPHGYWGPPVVDDDAVYVTRGYGIVAGGSGSVARVDRETAAVEWVVEREPAGVGMPAVADDVVYQPTGRNELLALAASDGDVRWRVDADGYDYDSGESFALDQPVPTDVGVVVQAFEGATASGFDGEHAVAGVDATDGTVRWTHSLPARARVVGVGDGDVVAVSEDGSVGRLDGRTGDAEWRLSLAAGVTDAARTVDDGVVTVLLDGHVLGGIDAEAGELAWRERIAPERVEGLDEDDPSVRSVAVADDLALAATAGGDVVAVDRGSGEERFRYDAGAPVLAADANATGGVAGALDARGFAHVLDLADGARTARLATAEENYGDTCGHRVREDFLPRWFLTLRDGSAYVASHGVRRYDLP</sequence>
<feature type="domain" description="Pyrrolo-quinoline quinone repeat" evidence="1">
    <location>
        <begin position="181"/>
        <end position="330"/>
    </location>
</feature>
<dbReference type="PANTHER" id="PTHR34512:SF30">
    <property type="entry name" value="OUTER MEMBRANE PROTEIN ASSEMBLY FACTOR BAMB"/>
    <property type="match status" value="1"/>
</dbReference>
<dbReference type="Pfam" id="PF13360">
    <property type="entry name" value="PQQ_2"/>
    <property type="match status" value="2"/>
</dbReference>
<reference evidence="2 3" key="1">
    <citation type="journal article" date="2019" name="Int. J. Syst. Evol. Microbiol.">
        <title>The Global Catalogue of Microorganisms (GCM) 10K type strain sequencing project: providing services to taxonomists for standard genome sequencing and annotation.</title>
        <authorList>
            <consortium name="The Broad Institute Genomics Platform"/>
            <consortium name="The Broad Institute Genome Sequencing Center for Infectious Disease"/>
            <person name="Wu L."/>
            <person name="Ma J."/>
        </authorList>
    </citation>
    <scope>NUCLEOTIDE SEQUENCE [LARGE SCALE GENOMIC DNA]</scope>
    <source>
        <strain evidence="2 3">GX26</strain>
    </source>
</reference>
<dbReference type="SMART" id="SM00564">
    <property type="entry name" value="PQQ"/>
    <property type="match status" value="4"/>
</dbReference>
<accession>A0ABD5VG72</accession>
<gene>
    <name evidence="2" type="ORF">ACFQGB_16695</name>
</gene>
<feature type="domain" description="Pyrrolo-quinoline quinone repeat" evidence="1">
    <location>
        <begin position="56"/>
        <end position="141"/>
    </location>
</feature>
<comment type="caution">
    <text evidence="2">The sequence shown here is derived from an EMBL/GenBank/DDBJ whole genome shotgun (WGS) entry which is preliminary data.</text>
</comment>
<dbReference type="AlphaFoldDB" id="A0ABD5VG72"/>
<protein>
    <submittedName>
        <fullName evidence="2">PQQ-binding-like beta-propeller repeat protein</fullName>
    </submittedName>
</protein>
<dbReference type="EMBL" id="JBHSXN010000003">
    <property type="protein sequence ID" value="MFC6954505.1"/>
    <property type="molecule type" value="Genomic_DNA"/>
</dbReference>
<name>A0ABD5VG72_9EURY</name>
<dbReference type="PANTHER" id="PTHR34512">
    <property type="entry name" value="CELL SURFACE PROTEIN"/>
    <property type="match status" value="1"/>
</dbReference>
<dbReference type="InterPro" id="IPR018391">
    <property type="entry name" value="PQQ_b-propeller_rpt"/>
</dbReference>
<dbReference type="SUPFAM" id="SSF50998">
    <property type="entry name" value="Quinoprotein alcohol dehydrogenase-like"/>
    <property type="match status" value="1"/>
</dbReference>
<keyword evidence="3" id="KW-1185">Reference proteome</keyword>
<dbReference type="Proteomes" id="UP001596395">
    <property type="component" value="Unassembled WGS sequence"/>
</dbReference>
<evidence type="ECO:0000313" key="3">
    <source>
        <dbReference type="Proteomes" id="UP001596395"/>
    </source>
</evidence>
<evidence type="ECO:0000259" key="1">
    <source>
        <dbReference type="Pfam" id="PF13360"/>
    </source>
</evidence>
<dbReference type="RefSeq" id="WP_336351452.1">
    <property type="nucleotide sequence ID" value="NZ_JAZAQL010000003.1"/>
</dbReference>